<name>Q0FYW6_9HYPH</name>
<proteinExistence type="predicted"/>
<dbReference type="InterPro" id="IPR052026">
    <property type="entry name" value="ExeA_AAA_ATPase_DNA-bind"/>
</dbReference>
<dbReference type="PANTHER" id="PTHR35894">
    <property type="entry name" value="GENERAL SECRETION PATHWAY PROTEIN A-RELATED"/>
    <property type="match status" value="1"/>
</dbReference>
<dbReference type="AlphaFoldDB" id="Q0FYW6"/>
<dbReference type="SUPFAM" id="SSF52540">
    <property type="entry name" value="P-loop containing nucleoside triphosphate hydrolases"/>
    <property type="match status" value="1"/>
</dbReference>
<dbReference type="PANTHER" id="PTHR35894:SF5">
    <property type="entry name" value="MU-LIKE PROPHAGE FLUMU DNA TRANSPOSITION PROTEIN B"/>
    <property type="match status" value="1"/>
</dbReference>
<dbReference type="Gene3D" id="3.40.50.300">
    <property type="entry name" value="P-loop containing nucleotide triphosphate hydrolases"/>
    <property type="match status" value="1"/>
</dbReference>
<evidence type="ECO:0000313" key="2">
    <source>
        <dbReference type="EMBL" id="EAU40192.1"/>
    </source>
</evidence>
<reference evidence="2 3" key="1">
    <citation type="journal article" date="2010" name="J. Bacteriol.">
        <title>Genome sequence of Fulvimarina pelagi HTCC2506T, a Mn(II)-oxidizing alphaproteobacterium possessing an aerobic anoxygenic photosynthetic gene cluster and Xanthorhodopsin.</title>
        <authorList>
            <person name="Kang I."/>
            <person name="Oh H.M."/>
            <person name="Lim S.I."/>
            <person name="Ferriera S."/>
            <person name="Giovannoni S.J."/>
            <person name="Cho J.C."/>
        </authorList>
    </citation>
    <scope>NUCLEOTIDE SEQUENCE [LARGE SCALE GENOMIC DNA]</scope>
    <source>
        <strain evidence="2 3">HTCC2506</strain>
    </source>
</reference>
<dbReference type="Proteomes" id="UP000004310">
    <property type="component" value="Unassembled WGS sequence"/>
</dbReference>
<comment type="caution">
    <text evidence="2">The sequence shown here is derived from an EMBL/GenBank/DDBJ whole genome shotgun (WGS) entry which is preliminary data.</text>
</comment>
<dbReference type="GO" id="GO:0016887">
    <property type="term" value="F:ATP hydrolysis activity"/>
    <property type="evidence" value="ECO:0007669"/>
    <property type="project" value="InterPro"/>
</dbReference>
<protein>
    <recommendedName>
        <fullName evidence="1">ORC1/DEAH AAA+ ATPase domain-containing protein</fullName>
    </recommendedName>
</protein>
<evidence type="ECO:0000259" key="1">
    <source>
        <dbReference type="Pfam" id="PF13401"/>
    </source>
</evidence>
<keyword evidence="3" id="KW-1185">Reference proteome</keyword>
<dbReference type="HOGENOM" id="CLU_099028_0_0_5"/>
<dbReference type="STRING" id="217511.GCA_001463845_01053"/>
<accession>Q0FYW6</accession>
<dbReference type="InterPro" id="IPR049945">
    <property type="entry name" value="AAA_22"/>
</dbReference>
<organism evidence="2 3">
    <name type="scientific">Fulvimarina pelagi HTCC2506</name>
    <dbReference type="NCBI Taxonomy" id="314231"/>
    <lineage>
        <taxon>Bacteria</taxon>
        <taxon>Pseudomonadati</taxon>
        <taxon>Pseudomonadota</taxon>
        <taxon>Alphaproteobacteria</taxon>
        <taxon>Hyphomicrobiales</taxon>
        <taxon>Aurantimonadaceae</taxon>
        <taxon>Fulvimarina</taxon>
    </lineage>
</organism>
<dbReference type="Pfam" id="PF13401">
    <property type="entry name" value="AAA_22"/>
    <property type="match status" value="1"/>
</dbReference>
<dbReference type="InterPro" id="IPR027417">
    <property type="entry name" value="P-loop_NTPase"/>
</dbReference>
<gene>
    <name evidence="2" type="ORF">FP2506_11567</name>
</gene>
<dbReference type="RefSeq" id="WP_007067448.1">
    <property type="nucleotide sequence ID" value="NZ_DS022272.1"/>
</dbReference>
<dbReference type="EMBL" id="AATP01000009">
    <property type="protein sequence ID" value="EAU40192.1"/>
    <property type="molecule type" value="Genomic_DNA"/>
</dbReference>
<feature type="domain" description="ORC1/DEAH AAA+ ATPase" evidence="1">
    <location>
        <begin position="36"/>
        <end position="151"/>
    </location>
</feature>
<dbReference type="eggNOG" id="COG2842">
    <property type="taxonomic scope" value="Bacteria"/>
</dbReference>
<sequence>MMADSLYVNRPAALKNVALFSALISKVVDRHAGLPGLACFHGASGLGKTKSAIFGANQYRAAYVECGQLTTARSLLISILREIGVVKPRGTATDMIEEAVELLAMDRQRPLIIDEAHHVAHKRFVDVIRELHDKSLAPIILIGEETLPKQLEGHERVHNRMLDWVAAIPCDEEDFRQLMKSVCPGIGISADLATAMLEKTRGNTRRLVVNLAKAEECAAGEGVDTVDLKIFGGIEAIVGVKAPAPRAWGAA</sequence>
<evidence type="ECO:0000313" key="3">
    <source>
        <dbReference type="Proteomes" id="UP000004310"/>
    </source>
</evidence>